<proteinExistence type="predicted"/>
<feature type="transmembrane region" description="Helical" evidence="1">
    <location>
        <begin position="50"/>
        <end position="67"/>
    </location>
</feature>
<evidence type="ECO:0000256" key="1">
    <source>
        <dbReference type="SAM" id="Phobius"/>
    </source>
</evidence>
<comment type="caution">
    <text evidence="2">The sequence shown here is derived from an EMBL/GenBank/DDBJ whole genome shotgun (WGS) entry which is preliminary data.</text>
</comment>
<feature type="transmembrane region" description="Helical" evidence="1">
    <location>
        <begin position="12"/>
        <end position="30"/>
    </location>
</feature>
<evidence type="ECO:0000313" key="2">
    <source>
        <dbReference type="EMBL" id="GAA3652235.1"/>
    </source>
</evidence>
<keyword evidence="1" id="KW-1133">Transmembrane helix</keyword>
<keyword evidence="3" id="KW-1185">Reference proteome</keyword>
<evidence type="ECO:0000313" key="3">
    <source>
        <dbReference type="Proteomes" id="UP001410795"/>
    </source>
</evidence>
<reference evidence="3" key="1">
    <citation type="journal article" date="2019" name="Int. J. Syst. Evol. Microbiol.">
        <title>The Global Catalogue of Microorganisms (GCM) 10K type strain sequencing project: providing services to taxonomists for standard genome sequencing and annotation.</title>
        <authorList>
            <consortium name="The Broad Institute Genomics Platform"/>
            <consortium name="The Broad Institute Genome Sequencing Center for Infectious Disease"/>
            <person name="Wu L."/>
            <person name="Ma J."/>
        </authorList>
    </citation>
    <scope>NUCLEOTIDE SEQUENCE [LARGE SCALE GENOMIC DNA]</scope>
    <source>
        <strain evidence="3">JCM 16546</strain>
    </source>
</reference>
<sequence>MRGFDTVSAMRVLVRLAFAAASAILLIWVVEGLTGTDGRESILPFLRDDSGRGVIIFVGVAWGLLLLTGAGRLVPAGAEAAGGVPAGARPRRGRDTAIAVATISSLSRTGLTVNDVPQYDIHLDVTPAEGEPFPARLRQLIPVEEAAALTTGSPLPVEYETADHGRIAVADPTEQRVRERLLRWRIDRGLIPADLVAARTSGVTSPASVLALRPTGRRREGQVEIELRLLVTPEDGGAPWEADTQAFVHPEALSRVQVGSPVFAMYQPHDPQTVAMTVLREEAAR</sequence>
<dbReference type="EMBL" id="BAAAYV010000005">
    <property type="protein sequence ID" value="GAA3652235.1"/>
    <property type="molecule type" value="Genomic_DNA"/>
</dbReference>
<accession>A0ABP7B9I6</accession>
<organism evidence="2 3">
    <name type="scientific">Microbacterium marinilacus</name>
    <dbReference type="NCBI Taxonomy" id="415209"/>
    <lineage>
        <taxon>Bacteria</taxon>
        <taxon>Bacillati</taxon>
        <taxon>Actinomycetota</taxon>
        <taxon>Actinomycetes</taxon>
        <taxon>Micrococcales</taxon>
        <taxon>Microbacteriaceae</taxon>
        <taxon>Microbacterium</taxon>
    </lineage>
</organism>
<keyword evidence="1" id="KW-0472">Membrane</keyword>
<name>A0ABP7B9I6_9MICO</name>
<keyword evidence="1" id="KW-0812">Transmembrane</keyword>
<dbReference type="Proteomes" id="UP001410795">
    <property type="component" value="Unassembled WGS sequence"/>
</dbReference>
<dbReference type="RefSeq" id="WP_344779126.1">
    <property type="nucleotide sequence ID" value="NZ_BAAAYV010000005.1"/>
</dbReference>
<gene>
    <name evidence="2" type="ORF">GCM10022202_10060</name>
</gene>
<protein>
    <submittedName>
        <fullName evidence="2">Uncharacterized protein</fullName>
    </submittedName>
</protein>